<evidence type="ECO:0000313" key="2">
    <source>
        <dbReference type="EMBL" id="VVC44120.1"/>
    </source>
</evidence>
<keyword evidence="3" id="KW-1185">Reference proteome</keyword>
<dbReference type="OrthoDB" id="7978815at2759"/>
<keyword evidence="2" id="KW-0808">Transferase</keyword>
<protein>
    <submittedName>
        <fullName evidence="2">Reverse transcriptase domain</fullName>
    </submittedName>
</protein>
<name>A0A5E4NR96_9HEMI</name>
<dbReference type="PROSITE" id="PS50878">
    <property type="entry name" value="RT_POL"/>
    <property type="match status" value="1"/>
</dbReference>
<dbReference type="EMBL" id="CABPRJ010002376">
    <property type="protein sequence ID" value="VVC44120.1"/>
    <property type="molecule type" value="Genomic_DNA"/>
</dbReference>
<keyword evidence="2" id="KW-0695">RNA-directed DNA polymerase</keyword>
<dbReference type="GO" id="GO:0003964">
    <property type="term" value="F:RNA-directed DNA polymerase activity"/>
    <property type="evidence" value="ECO:0007669"/>
    <property type="project" value="UniProtKB-KW"/>
</dbReference>
<dbReference type="PANTHER" id="PTHR47027">
    <property type="entry name" value="REVERSE TRANSCRIPTASE DOMAIN-CONTAINING PROTEIN"/>
    <property type="match status" value="1"/>
</dbReference>
<dbReference type="Proteomes" id="UP000325440">
    <property type="component" value="Unassembled WGS sequence"/>
</dbReference>
<keyword evidence="2" id="KW-0548">Nucleotidyltransferase</keyword>
<proteinExistence type="predicted"/>
<dbReference type="InterPro" id="IPR000477">
    <property type="entry name" value="RT_dom"/>
</dbReference>
<feature type="domain" description="Reverse transcriptase" evidence="1">
    <location>
        <begin position="1"/>
        <end position="80"/>
    </location>
</feature>
<evidence type="ECO:0000313" key="3">
    <source>
        <dbReference type="Proteomes" id="UP000325440"/>
    </source>
</evidence>
<dbReference type="AlphaFoldDB" id="A0A5E4NR96"/>
<gene>
    <name evidence="2" type="ORF">CINCED_3A018704</name>
</gene>
<reference evidence="2 3" key="1">
    <citation type="submission" date="2019-08" db="EMBL/GenBank/DDBJ databases">
        <authorList>
            <person name="Alioto T."/>
            <person name="Alioto T."/>
            <person name="Gomez Garrido J."/>
        </authorList>
    </citation>
    <scope>NUCLEOTIDE SEQUENCE [LARGE SCALE GENOMIC DNA]</scope>
</reference>
<accession>A0A5E4NR96</accession>
<evidence type="ECO:0000259" key="1">
    <source>
        <dbReference type="PROSITE" id="PS50878"/>
    </source>
</evidence>
<dbReference type="PRINTS" id="PR01345">
    <property type="entry name" value="CERVTRCPTASE"/>
</dbReference>
<organism evidence="2 3">
    <name type="scientific">Cinara cedri</name>
    <dbReference type="NCBI Taxonomy" id="506608"/>
    <lineage>
        <taxon>Eukaryota</taxon>
        <taxon>Metazoa</taxon>
        <taxon>Ecdysozoa</taxon>
        <taxon>Arthropoda</taxon>
        <taxon>Hexapoda</taxon>
        <taxon>Insecta</taxon>
        <taxon>Pterygota</taxon>
        <taxon>Neoptera</taxon>
        <taxon>Paraneoptera</taxon>
        <taxon>Hemiptera</taxon>
        <taxon>Sternorrhyncha</taxon>
        <taxon>Aphidomorpha</taxon>
        <taxon>Aphidoidea</taxon>
        <taxon>Aphididae</taxon>
        <taxon>Lachninae</taxon>
        <taxon>Cinara</taxon>
    </lineage>
</organism>
<dbReference type="PANTHER" id="PTHR47027:SF29">
    <property type="entry name" value="C2H2-TYPE DOMAIN-CONTAINING PROTEIN"/>
    <property type="match status" value="1"/>
</dbReference>
<sequence>MKIGILGFADDLNIVSDDEESVAQSIVALINEAKTIGLNLNDNETKVMELLPDNNQVDNVMIQEYKFEKVHQFTYLGVSISSNNDWFIELNSRIIKAEKASFLLIKYLKSKLFSRKIKVHLYTAISRPTLTYGCEV</sequence>